<gene>
    <name evidence="2" type="ORF">SAMN02745975_01689</name>
</gene>
<dbReference type="RefSeq" id="WP_110940859.1">
    <property type="nucleotide sequence ID" value="NZ_FQZV01000019.1"/>
</dbReference>
<organism evidence="2 3">
    <name type="scientific">Geosporobacter subterraneus DSM 17957</name>
    <dbReference type="NCBI Taxonomy" id="1121919"/>
    <lineage>
        <taxon>Bacteria</taxon>
        <taxon>Bacillati</taxon>
        <taxon>Bacillota</taxon>
        <taxon>Clostridia</taxon>
        <taxon>Peptostreptococcales</taxon>
        <taxon>Thermotaleaceae</taxon>
        <taxon>Geosporobacter</taxon>
    </lineage>
</organism>
<evidence type="ECO:0000313" key="3">
    <source>
        <dbReference type="Proteomes" id="UP000184536"/>
    </source>
</evidence>
<dbReference type="InterPro" id="IPR022002">
    <property type="entry name" value="ChsH2_Znr"/>
</dbReference>
<dbReference type="PANTHER" id="PTHR34075">
    <property type="entry name" value="BLR3430 PROTEIN"/>
    <property type="match status" value="1"/>
</dbReference>
<dbReference type="OrthoDB" id="9785144at2"/>
<evidence type="ECO:0000259" key="1">
    <source>
        <dbReference type="Pfam" id="PF12172"/>
    </source>
</evidence>
<evidence type="ECO:0000313" key="2">
    <source>
        <dbReference type="EMBL" id="SHJ27793.1"/>
    </source>
</evidence>
<protein>
    <submittedName>
        <fullName evidence="2">Rubredoxin-like zinc ribbon domain</fullName>
    </submittedName>
</protein>
<feature type="domain" description="ChsH2 rubredoxin-like zinc ribbon" evidence="1">
    <location>
        <begin position="14"/>
        <end position="45"/>
    </location>
</feature>
<dbReference type="InterPro" id="IPR012340">
    <property type="entry name" value="NA-bd_OB-fold"/>
</dbReference>
<proteinExistence type="predicted"/>
<name>A0A1M6I030_9FIRM</name>
<dbReference type="Proteomes" id="UP000184536">
    <property type="component" value="Unassembled WGS sequence"/>
</dbReference>
<dbReference type="SUPFAM" id="SSF50249">
    <property type="entry name" value="Nucleic acid-binding proteins"/>
    <property type="match status" value="1"/>
</dbReference>
<dbReference type="Pfam" id="PF12172">
    <property type="entry name" value="zf-ChsH2"/>
    <property type="match status" value="1"/>
</dbReference>
<dbReference type="PANTHER" id="PTHR34075:SF5">
    <property type="entry name" value="BLR3430 PROTEIN"/>
    <property type="match status" value="1"/>
</dbReference>
<dbReference type="Gene3D" id="6.10.30.10">
    <property type="match status" value="1"/>
</dbReference>
<dbReference type="InterPro" id="IPR052513">
    <property type="entry name" value="Thioester_dehydratase-like"/>
</dbReference>
<sequence>MLKSIVKSYYENLGQGKLMGNKCSQCGGYTFPPTTACEHCGSSNTDRIELSGRGDLLFVSHSMEPPPNLRFNKIAQTVWLLI</sequence>
<dbReference type="AlphaFoldDB" id="A0A1M6I030"/>
<dbReference type="STRING" id="1121919.SAMN02745975_01689"/>
<accession>A0A1M6I030</accession>
<keyword evidence="3" id="KW-1185">Reference proteome</keyword>
<dbReference type="EMBL" id="FQZV01000019">
    <property type="protein sequence ID" value="SHJ27793.1"/>
    <property type="molecule type" value="Genomic_DNA"/>
</dbReference>
<reference evidence="3" key="1">
    <citation type="submission" date="2016-11" db="EMBL/GenBank/DDBJ databases">
        <authorList>
            <person name="Varghese N."/>
            <person name="Submissions S."/>
        </authorList>
    </citation>
    <scope>NUCLEOTIDE SEQUENCE [LARGE SCALE GENOMIC DNA]</scope>
    <source>
        <strain evidence="3">DSM 17957</strain>
    </source>
</reference>